<evidence type="ECO:0000256" key="2">
    <source>
        <dbReference type="PROSITE-ProRule" id="PRU00335"/>
    </source>
</evidence>
<feature type="DNA-binding region" description="H-T-H motif" evidence="2">
    <location>
        <begin position="286"/>
        <end position="305"/>
    </location>
</feature>
<dbReference type="Proteomes" id="UP000520767">
    <property type="component" value="Unassembled WGS sequence"/>
</dbReference>
<dbReference type="InterPro" id="IPR050109">
    <property type="entry name" value="HTH-type_TetR-like_transc_reg"/>
</dbReference>
<dbReference type="AlphaFoldDB" id="A0A7W7Q333"/>
<comment type="caution">
    <text evidence="5">The sequence shown here is derived from an EMBL/GenBank/DDBJ whole genome shotgun (WGS) entry which is preliminary data.</text>
</comment>
<evidence type="ECO:0000256" key="3">
    <source>
        <dbReference type="SAM" id="MobiDB-lite"/>
    </source>
</evidence>
<keyword evidence="6" id="KW-1185">Reference proteome</keyword>
<keyword evidence="1 2" id="KW-0238">DNA-binding</keyword>
<dbReference type="PANTHER" id="PTHR30055:SF237">
    <property type="entry name" value="TRANSCRIPTIONAL REPRESSOR MCE3R"/>
    <property type="match status" value="1"/>
</dbReference>
<evidence type="ECO:0000256" key="1">
    <source>
        <dbReference type="ARBA" id="ARBA00023125"/>
    </source>
</evidence>
<proteinExistence type="predicted"/>
<dbReference type="GO" id="GO:0003700">
    <property type="term" value="F:DNA-binding transcription factor activity"/>
    <property type="evidence" value="ECO:0007669"/>
    <property type="project" value="TreeGrafter"/>
</dbReference>
<protein>
    <submittedName>
        <fullName evidence="5">AcrR family transcriptional regulator</fullName>
    </submittedName>
</protein>
<reference evidence="5 6" key="1">
    <citation type="submission" date="2020-08" db="EMBL/GenBank/DDBJ databases">
        <title>Genomic Encyclopedia of Type Strains, Phase III (KMG-III): the genomes of soil and plant-associated and newly described type strains.</title>
        <authorList>
            <person name="Whitman W."/>
        </authorList>
    </citation>
    <scope>NUCLEOTIDE SEQUENCE [LARGE SCALE GENOMIC DNA]</scope>
    <source>
        <strain evidence="5 6">CECT 8960</strain>
    </source>
</reference>
<feature type="DNA-binding region" description="H-T-H motif" evidence="2">
    <location>
        <begin position="92"/>
        <end position="111"/>
    </location>
</feature>
<feature type="domain" description="HTH tetR-type" evidence="4">
    <location>
        <begin position="69"/>
        <end position="129"/>
    </location>
</feature>
<dbReference type="SUPFAM" id="SSF46689">
    <property type="entry name" value="Homeodomain-like"/>
    <property type="match status" value="2"/>
</dbReference>
<dbReference type="InterPro" id="IPR009057">
    <property type="entry name" value="Homeodomain-like_sf"/>
</dbReference>
<dbReference type="EMBL" id="JACHJQ010000002">
    <property type="protein sequence ID" value="MBB4905891.1"/>
    <property type="molecule type" value="Genomic_DNA"/>
</dbReference>
<dbReference type="Gene3D" id="1.10.10.60">
    <property type="entry name" value="Homeodomain-like"/>
    <property type="match status" value="2"/>
</dbReference>
<dbReference type="PROSITE" id="PS50977">
    <property type="entry name" value="HTH_TETR_2"/>
    <property type="match status" value="2"/>
</dbReference>
<dbReference type="PANTHER" id="PTHR30055">
    <property type="entry name" value="HTH-TYPE TRANSCRIPTIONAL REGULATOR RUTR"/>
    <property type="match status" value="1"/>
</dbReference>
<sequence>MTTEQGRIPAPPATTAASSRPGRHPAEAALDVRSGRSVSWLTGAHGPAPASVRTGAPVTAEPTAAVRPRNRKQLIVEAAGRVFSEHGYHAASMEVIAAGVGITAAALYRHFPNKYALFAECANVAVDRLVAAVDEVPADASLADVLTAVTQITVTHRASSGLYRWEARYLERDDRRVLGRKFAHIVGRVTDVVRREHPLPGGHLRAAAALGAIGSITMHHTSIAQRRVEELLLAAATRVVATDPTAAAGSARLVELPTQPVPRTRRAEILAAAIPLFERDGFANVTNGRIAEAVGLVPSALYRYFPGKADILAAACLQAAGLLSQAVEQNLREVADPHGAVAALTTTYVAYSFEHTALTSVANAELVGLPADLQRPLIIAQREHIAVWEQQLRSARPELDSRQARVLVHAGFGVVVEAGRRLRWQDSPEHRDAVAALVMGALGL</sequence>
<dbReference type="PROSITE" id="PS01081">
    <property type="entry name" value="HTH_TETR_1"/>
    <property type="match status" value="1"/>
</dbReference>
<dbReference type="InterPro" id="IPR023772">
    <property type="entry name" value="DNA-bd_HTH_TetR-type_CS"/>
</dbReference>
<accession>A0A7W7Q333</accession>
<evidence type="ECO:0000313" key="6">
    <source>
        <dbReference type="Proteomes" id="UP000520767"/>
    </source>
</evidence>
<dbReference type="Pfam" id="PF00440">
    <property type="entry name" value="TetR_N"/>
    <property type="match status" value="2"/>
</dbReference>
<feature type="domain" description="HTH tetR-type" evidence="4">
    <location>
        <begin position="263"/>
        <end position="323"/>
    </location>
</feature>
<name>A0A7W7Q333_9PSEU</name>
<organism evidence="5 6">
    <name type="scientific">Actinophytocola algeriensis</name>
    <dbReference type="NCBI Taxonomy" id="1768010"/>
    <lineage>
        <taxon>Bacteria</taxon>
        <taxon>Bacillati</taxon>
        <taxon>Actinomycetota</taxon>
        <taxon>Actinomycetes</taxon>
        <taxon>Pseudonocardiales</taxon>
        <taxon>Pseudonocardiaceae</taxon>
    </lineage>
</organism>
<dbReference type="PRINTS" id="PR00455">
    <property type="entry name" value="HTHTETR"/>
</dbReference>
<evidence type="ECO:0000313" key="5">
    <source>
        <dbReference type="EMBL" id="MBB4905891.1"/>
    </source>
</evidence>
<dbReference type="Gene3D" id="1.10.357.10">
    <property type="entry name" value="Tetracycline Repressor, domain 2"/>
    <property type="match status" value="2"/>
</dbReference>
<feature type="region of interest" description="Disordered" evidence="3">
    <location>
        <begin position="1"/>
        <end position="26"/>
    </location>
</feature>
<evidence type="ECO:0000259" key="4">
    <source>
        <dbReference type="PROSITE" id="PS50977"/>
    </source>
</evidence>
<dbReference type="InterPro" id="IPR001647">
    <property type="entry name" value="HTH_TetR"/>
</dbReference>
<dbReference type="GO" id="GO:0000976">
    <property type="term" value="F:transcription cis-regulatory region binding"/>
    <property type="evidence" value="ECO:0007669"/>
    <property type="project" value="TreeGrafter"/>
</dbReference>
<gene>
    <name evidence="5" type="ORF">FHR82_002108</name>
</gene>